<name>A0A9W4MY15_PENNA</name>
<dbReference type="PANTHER" id="PTHR22940:SF4">
    <property type="entry name" value="PROTEIN TIMELESS HOMOLOG"/>
    <property type="match status" value="1"/>
</dbReference>
<feature type="region of interest" description="Disordered" evidence="13">
    <location>
        <begin position="1029"/>
        <end position="1080"/>
    </location>
</feature>
<dbReference type="GO" id="GO:0000076">
    <property type="term" value="P:DNA replication checkpoint signaling"/>
    <property type="evidence" value="ECO:0007669"/>
    <property type="project" value="TreeGrafter"/>
</dbReference>
<keyword evidence="11" id="KW-0469">Meiosis</keyword>
<keyword evidence="6" id="KW-0227">DNA damage</keyword>
<evidence type="ECO:0000256" key="11">
    <source>
        <dbReference type="ARBA" id="ARBA00023254"/>
    </source>
</evidence>
<dbReference type="EMBL" id="CAJVNV010000510">
    <property type="protein sequence ID" value="CAG8218688.1"/>
    <property type="molecule type" value="Genomic_DNA"/>
</dbReference>
<dbReference type="InterPro" id="IPR011057">
    <property type="entry name" value="Mss4-like_sf"/>
</dbReference>
<feature type="compositionally biased region" description="Basic residues" evidence="13">
    <location>
        <begin position="1040"/>
        <end position="1049"/>
    </location>
</feature>
<evidence type="ECO:0000256" key="2">
    <source>
        <dbReference type="ARBA" id="ARBA00005495"/>
    </source>
</evidence>
<comment type="caution">
    <text evidence="15">The sequence shown here is derived from an EMBL/GenBank/DDBJ whole genome shotgun (WGS) entry which is preliminary data.</text>
</comment>
<dbReference type="PANTHER" id="PTHR22940">
    <property type="entry name" value="TIMEOUT/TIMELESS-2"/>
    <property type="match status" value="1"/>
</dbReference>
<dbReference type="GO" id="GO:0003677">
    <property type="term" value="F:DNA binding"/>
    <property type="evidence" value="ECO:0007669"/>
    <property type="project" value="TreeGrafter"/>
</dbReference>
<organism evidence="15 16">
    <name type="scientific">Penicillium nalgiovense</name>
    <dbReference type="NCBI Taxonomy" id="60175"/>
    <lineage>
        <taxon>Eukaryota</taxon>
        <taxon>Fungi</taxon>
        <taxon>Dikarya</taxon>
        <taxon>Ascomycota</taxon>
        <taxon>Pezizomycotina</taxon>
        <taxon>Eurotiomycetes</taxon>
        <taxon>Eurotiomycetidae</taxon>
        <taxon>Eurotiales</taxon>
        <taxon>Aspergillaceae</taxon>
        <taxon>Penicillium</taxon>
    </lineage>
</organism>
<feature type="compositionally biased region" description="Polar residues" evidence="13">
    <location>
        <begin position="1092"/>
        <end position="1104"/>
    </location>
</feature>
<evidence type="ECO:0000256" key="3">
    <source>
        <dbReference type="ARBA" id="ARBA00008174"/>
    </source>
</evidence>
<reference evidence="15" key="1">
    <citation type="submission" date="2021-07" db="EMBL/GenBank/DDBJ databases">
        <authorList>
            <person name="Branca A.L. A."/>
        </authorList>
    </citation>
    <scope>NUCLEOTIDE SEQUENCE</scope>
</reference>
<comment type="similarity">
    <text evidence="2">Belongs to the Gfa family.</text>
</comment>
<evidence type="ECO:0000256" key="13">
    <source>
        <dbReference type="SAM" id="MobiDB-lite"/>
    </source>
</evidence>
<dbReference type="Pfam" id="PF04828">
    <property type="entry name" value="GFA"/>
    <property type="match status" value="2"/>
</dbReference>
<accession>A0A9W4MY15</accession>
<evidence type="ECO:0000313" key="16">
    <source>
        <dbReference type="Proteomes" id="UP001153461"/>
    </source>
</evidence>
<dbReference type="SUPFAM" id="SSF51316">
    <property type="entry name" value="Mss4-like"/>
    <property type="match status" value="2"/>
</dbReference>
<evidence type="ECO:0000259" key="14">
    <source>
        <dbReference type="PROSITE" id="PS51891"/>
    </source>
</evidence>
<evidence type="ECO:0000256" key="8">
    <source>
        <dbReference type="ARBA" id="ARBA00022880"/>
    </source>
</evidence>
<feature type="compositionally biased region" description="Acidic residues" evidence="13">
    <location>
        <begin position="1117"/>
        <end position="1127"/>
    </location>
</feature>
<feature type="region of interest" description="Disordered" evidence="13">
    <location>
        <begin position="1092"/>
        <end position="1127"/>
    </location>
</feature>
<feature type="region of interest" description="Disordered" evidence="13">
    <location>
        <begin position="568"/>
        <end position="604"/>
    </location>
</feature>
<keyword evidence="10" id="KW-0539">Nucleus</keyword>
<sequence length="1512" mass="170567">MDEEVVPLGHDVQVVDPDVRNYVYGLVTALGGFNGENADQYVLGDDALACLRDIKRWLKLYDEKNNRMDVARCLGEANLINGDLLPILSLWWASGQNSKHMTRIALACLELLVPLTWPVEFHSQMTVNHHRHTPYIQQTQVQYKRGILRSGGLNLLRAVIRISLPSMATPRSERGTRDEGILKLMLYLLRNIAIISPNTRLAAEGDEEETSRSATINAFHEQDAFALLLTMCSNVGEDFNIQDIPLMETLFHIVKGVNVEKLFMDDEQRTAKRTDELSDLLKQESLVRREYAKNAPTRHGRFGTMIWVKRDDAKVSTVSGQGVLRDDQTTLQKMDESKKWNKPRPRRRQEDVVQNNNFNMPAHLNSEATKNLRTFVEEFLDAGFNPLFTHVRKAIEREAERVLPINHRQFFYTVGWFLEAERVRRARQLRHRTARNGGRTKDIEPDSYGLVAGVLNQETFISLNRAMQSSLDNKEWEDLNAQMRCFTQILLTVQEMALSPLEDDQEIAENIQNRIFYEETTHDRILTIVRGYKDQGFGYLDACTELAHVFLRMLERYSKDNVDMQIRSRRKARKRQKKAAQAAEQEGEDDGEERDSEDEDMEDATQVTKERSFDFKRFSAKFCNQSCVDTFIAFTGFYRELNSEQLKRAHRYFYRIAFKQEMTVLLFRVDIISLFYRMIKGPGSMDPNKSVFKEWEELVRQVIRRLVKKLDQRPALVTELLFSKINSTVYYLEYGHEKQTISTYKRPPPELVITSTDATTKEAKLHIVIGALVLDGRADLVTWIKDVLSSAASEREDWETQEKVRRAENPETISVPNPMITVKGKNEFVQNAMFSNAKLRLLMTVVGFERLGVEDVHGASWVVPASLKSDDLRETISEILKTLQTPFSEDGNDDPRKHLQPKNRGNGRGNMTQGTLDVNFGSESEGEDIPDGPLFPANPRSKSSALDDLKKKRKKKQTATTEREPLDDETLEARRDARLSNALSRQAKIKSDLFIHASDEESDEEADKEFFRLEEERRIKQAKEIKKALLTGAVEASSKGKGKKSAARKRISDTGTSAAAKSKRQRRGSGSAASGAESDADGDILMAELDAQSSHSQQEISTSHGARENEGTPLTSGEDDLSFDDDFAFTRDRPSKLQATEPEAVADDEEDEPVAPARRRMRGGFVIESDSEYKTLTAACHCQSIHFAIIIPADALPLKVHICHCSICRYIHGTPCIFHAPLPAGVAPQFIAPSGIEKLTSYNHAESQAARHFCSTCGCHIGDRSHDDGSWVISTAIFTEPNQGLWKMRTHAFTTSSFDGGLSAMFSHVDGRQLDVFNLEASLDTSKATRTEAEELRAECHCGGVSFSIARPKKGFLDSPASEGWVLSSDTSKWLALLDLCDDCRLVDGSNVVAWMFVPVDHISPSLPGDLIVGSLKSYKSSEDVLRTFCGMCGATVFYSCTDRPGIVGVAVGIMRAPEGVMAENWTLWSRRINSEDDGLKYDPDFSRALIEGLKVWGSRKGMPEVFVLPRV</sequence>
<comment type="subcellular location">
    <subcellularLocation>
        <location evidence="1">Nucleus</location>
    </subcellularLocation>
</comment>
<feature type="region of interest" description="Disordered" evidence="13">
    <location>
        <begin position="883"/>
        <end position="970"/>
    </location>
</feature>
<evidence type="ECO:0000256" key="4">
    <source>
        <dbReference type="ARBA" id="ARBA00021529"/>
    </source>
</evidence>
<dbReference type="GO" id="GO:0051321">
    <property type="term" value="P:meiotic cell cycle"/>
    <property type="evidence" value="ECO:0007669"/>
    <property type="project" value="UniProtKB-KW"/>
</dbReference>
<dbReference type="Gene3D" id="3.90.1590.10">
    <property type="entry name" value="glutathione-dependent formaldehyde- activating enzyme (gfa)"/>
    <property type="match status" value="2"/>
</dbReference>
<keyword evidence="12" id="KW-0131">Cell cycle</keyword>
<dbReference type="GO" id="GO:0031298">
    <property type="term" value="C:replication fork protection complex"/>
    <property type="evidence" value="ECO:0007669"/>
    <property type="project" value="TreeGrafter"/>
</dbReference>
<gene>
    <name evidence="15" type="ORF">PNAL_LOCUS7986</name>
</gene>
<evidence type="ECO:0000256" key="6">
    <source>
        <dbReference type="ARBA" id="ARBA00022763"/>
    </source>
</evidence>
<protein>
    <recommendedName>
        <fullName evidence="4">Topoisomerase 1-associated factor 1</fullName>
    </recommendedName>
</protein>
<feature type="compositionally biased region" description="Acidic residues" evidence="13">
    <location>
        <begin position="585"/>
        <end position="603"/>
    </location>
</feature>
<dbReference type="Proteomes" id="UP001153461">
    <property type="component" value="Unassembled WGS sequence"/>
</dbReference>
<dbReference type="PROSITE" id="PS51891">
    <property type="entry name" value="CENP_V_GFA"/>
    <property type="match status" value="1"/>
</dbReference>
<dbReference type="GO" id="GO:0006281">
    <property type="term" value="P:DNA repair"/>
    <property type="evidence" value="ECO:0007669"/>
    <property type="project" value="UniProtKB-KW"/>
</dbReference>
<dbReference type="InterPro" id="IPR044998">
    <property type="entry name" value="Timeless"/>
</dbReference>
<evidence type="ECO:0000256" key="9">
    <source>
        <dbReference type="ARBA" id="ARBA00023204"/>
    </source>
</evidence>
<keyword evidence="8" id="KW-0236">DNA replication inhibitor</keyword>
<feature type="compositionally biased region" description="Basic residues" evidence="13">
    <location>
        <begin position="568"/>
        <end position="578"/>
    </location>
</feature>
<dbReference type="Pfam" id="PF04821">
    <property type="entry name" value="TIMELESS"/>
    <property type="match status" value="1"/>
</dbReference>
<evidence type="ECO:0000256" key="12">
    <source>
        <dbReference type="ARBA" id="ARBA00023306"/>
    </source>
</evidence>
<evidence type="ECO:0000313" key="15">
    <source>
        <dbReference type="EMBL" id="CAG8218688.1"/>
    </source>
</evidence>
<keyword evidence="5" id="KW-0479">Metal-binding</keyword>
<evidence type="ECO:0000256" key="5">
    <source>
        <dbReference type="ARBA" id="ARBA00022723"/>
    </source>
</evidence>
<proteinExistence type="inferred from homology"/>
<dbReference type="OrthoDB" id="3763at2759"/>
<dbReference type="GO" id="GO:0016846">
    <property type="term" value="F:carbon-sulfur lyase activity"/>
    <property type="evidence" value="ECO:0007669"/>
    <property type="project" value="InterPro"/>
</dbReference>
<dbReference type="GO" id="GO:0048511">
    <property type="term" value="P:rhythmic process"/>
    <property type="evidence" value="ECO:0007669"/>
    <property type="project" value="UniProtKB-KW"/>
</dbReference>
<feature type="compositionally biased region" description="Low complexity" evidence="13">
    <location>
        <begin position="1068"/>
        <end position="1077"/>
    </location>
</feature>
<dbReference type="InterPro" id="IPR007725">
    <property type="entry name" value="TIMELESS_C"/>
</dbReference>
<dbReference type="InterPro" id="IPR006906">
    <property type="entry name" value="Timeless_N"/>
</dbReference>
<evidence type="ECO:0000256" key="7">
    <source>
        <dbReference type="ARBA" id="ARBA00022833"/>
    </source>
</evidence>
<keyword evidence="9" id="KW-0234">DNA repair</keyword>
<dbReference type="GO" id="GO:0043111">
    <property type="term" value="P:replication fork arrest"/>
    <property type="evidence" value="ECO:0007669"/>
    <property type="project" value="TreeGrafter"/>
</dbReference>
<keyword evidence="7" id="KW-0862">Zinc</keyword>
<dbReference type="Pfam" id="PF05029">
    <property type="entry name" value="TIMELESS_C"/>
    <property type="match status" value="1"/>
</dbReference>
<comment type="similarity">
    <text evidence="3">Belongs to the timeless family.</text>
</comment>
<evidence type="ECO:0000256" key="1">
    <source>
        <dbReference type="ARBA" id="ARBA00004123"/>
    </source>
</evidence>
<dbReference type="GO" id="GO:0046872">
    <property type="term" value="F:metal ion binding"/>
    <property type="evidence" value="ECO:0007669"/>
    <property type="project" value="UniProtKB-KW"/>
</dbReference>
<dbReference type="InterPro" id="IPR006913">
    <property type="entry name" value="CENP-V/GFA"/>
</dbReference>
<evidence type="ECO:0000256" key="10">
    <source>
        <dbReference type="ARBA" id="ARBA00023242"/>
    </source>
</evidence>
<feature type="domain" description="CENP-V/GFA" evidence="14">
    <location>
        <begin position="1176"/>
        <end position="1299"/>
    </location>
</feature>